<gene>
    <name evidence="2" type="ORF">SGLAU_26590</name>
</gene>
<protein>
    <recommendedName>
        <fullName evidence="1">AB hydrolase-1 domain-containing protein</fullName>
    </recommendedName>
</protein>
<dbReference type="SUPFAM" id="SSF53474">
    <property type="entry name" value="alpha/beta-Hydrolases"/>
    <property type="match status" value="1"/>
</dbReference>
<dbReference type="Proteomes" id="UP000029482">
    <property type="component" value="Chromosome"/>
</dbReference>
<dbReference type="InterPro" id="IPR029058">
    <property type="entry name" value="AB_hydrolase_fold"/>
</dbReference>
<dbReference type="AlphaFoldDB" id="A0A089Z641"/>
<evidence type="ECO:0000313" key="2">
    <source>
        <dbReference type="EMBL" id="AIS01256.1"/>
    </source>
</evidence>
<sequence length="513" mass="56197">MESIPPLPEPAMSSQDKLPIIYVRGFAGDTSGINKAVTDPFYGFNEGSTHVRVGPGEKPTFHQFESPLLRLHLDEGYHILVEGGQESYLDTHPEIPPDSIWVHRFYDASATSWGAKPREFRLEDAATDLLRLIEKIKAKSGAPRVHLVAHSMGGLVCRCLLQKVLPDRGTDPAEHVDKLFTYGTPHGGISFDVGFGVLERLRDTFGIQGGDIFGPRRMYAYLTPDAERRGDEPPDDWDARAIPQGPGRFPVRRVFCLVGTNPADYEVALGMSSAVVGARSDGLVQIDKAAVPGSHGAFVHRSHSGRYGLVNSEEGYQNLRRFLFGDLRIEAELTGHRLPADPEVSWQAEVLLAIRGLPVVVHERQAAHWCPLALPKAAAEGADAPPVPLATTFLRTDLPRPAGSPTMRYALHVRILSLRSNRRILSFGDHLEQTADFADSLVVDVGSGAAPGIWATWNSLIPGTIKDHEPQGSPLTDEDPAAGRWVAHVPFPETTRPLLGEQARLRLSATPWR</sequence>
<feature type="domain" description="AB hydrolase-1" evidence="1">
    <location>
        <begin position="127"/>
        <end position="184"/>
    </location>
</feature>
<dbReference type="Gene3D" id="3.40.50.1820">
    <property type="entry name" value="alpha/beta hydrolase"/>
    <property type="match status" value="1"/>
</dbReference>
<dbReference type="Pfam" id="PF00561">
    <property type="entry name" value="Abhydrolase_1"/>
    <property type="match status" value="1"/>
</dbReference>
<evidence type="ECO:0000259" key="1">
    <source>
        <dbReference type="Pfam" id="PF00561"/>
    </source>
</evidence>
<name>A0A089Z641_STRGA</name>
<keyword evidence="3" id="KW-1185">Reference proteome</keyword>
<proteinExistence type="predicted"/>
<dbReference type="eggNOG" id="COG1075">
    <property type="taxonomic scope" value="Bacteria"/>
</dbReference>
<dbReference type="InterPro" id="IPR000073">
    <property type="entry name" value="AB_hydrolase_1"/>
</dbReference>
<dbReference type="EMBL" id="CP009438">
    <property type="protein sequence ID" value="AIS01256.1"/>
    <property type="molecule type" value="Genomic_DNA"/>
</dbReference>
<reference evidence="3" key="1">
    <citation type="journal article" date="2015" name="J. Biotechnol.">
        <title>Complete genome sequence of the actinobacterium Streptomyces glaucescens GLA.O (DSM 40922) consisting of a linear chromosome and one linear plasmid.</title>
        <authorList>
            <person name="Ortseifen V."/>
            <person name="Winkler A."/>
            <person name="Albersmeier A."/>
            <person name="Wendler S."/>
            <person name="Puhler A."/>
            <person name="Kalinowski J."/>
            <person name="Ruckert C."/>
        </authorList>
    </citation>
    <scope>NUCLEOTIDE SEQUENCE [LARGE SCALE GENOMIC DNA]</scope>
    <source>
        <strain evidence="3">DSM 40922 / GLA O</strain>
    </source>
</reference>
<dbReference type="HOGENOM" id="CLU_514754_0_0_11"/>
<accession>A0A089Z641</accession>
<organism evidence="2 3">
    <name type="scientific">Streptomyces glaucescens</name>
    <dbReference type="NCBI Taxonomy" id="1907"/>
    <lineage>
        <taxon>Bacteria</taxon>
        <taxon>Bacillati</taxon>
        <taxon>Actinomycetota</taxon>
        <taxon>Actinomycetes</taxon>
        <taxon>Kitasatosporales</taxon>
        <taxon>Streptomycetaceae</taxon>
        <taxon>Streptomyces</taxon>
    </lineage>
</organism>
<evidence type="ECO:0000313" key="3">
    <source>
        <dbReference type="Proteomes" id="UP000029482"/>
    </source>
</evidence>
<dbReference type="GO" id="GO:0003824">
    <property type="term" value="F:catalytic activity"/>
    <property type="evidence" value="ECO:0007669"/>
    <property type="project" value="UniProtKB-ARBA"/>
</dbReference>
<dbReference type="KEGG" id="sgu:SGLAU_26590"/>
<dbReference type="STRING" id="1907.SGLAU_26590"/>